<dbReference type="Pfam" id="PF04828">
    <property type="entry name" value="GFA"/>
    <property type="match status" value="1"/>
</dbReference>
<dbReference type="Proteomes" id="UP000774617">
    <property type="component" value="Unassembled WGS sequence"/>
</dbReference>
<evidence type="ECO:0000256" key="4">
    <source>
        <dbReference type="ARBA" id="ARBA00023239"/>
    </source>
</evidence>
<protein>
    <submittedName>
        <fullName evidence="6">Mss4-like protein</fullName>
    </submittedName>
</protein>
<organism evidence="6 7">
    <name type="scientific">Macrophomina phaseolina</name>
    <dbReference type="NCBI Taxonomy" id="35725"/>
    <lineage>
        <taxon>Eukaryota</taxon>
        <taxon>Fungi</taxon>
        <taxon>Dikarya</taxon>
        <taxon>Ascomycota</taxon>
        <taxon>Pezizomycotina</taxon>
        <taxon>Dothideomycetes</taxon>
        <taxon>Dothideomycetes incertae sedis</taxon>
        <taxon>Botryosphaeriales</taxon>
        <taxon>Botryosphaeriaceae</taxon>
        <taxon>Macrophomina</taxon>
    </lineage>
</organism>
<comment type="caution">
    <text evidence="6">The sequence shown here is derived from an EMBL/GenBank/DDBJ whole genome shotgun (WGS) entry which is preliminary data.</text>
</comment>
<evidence type="ECO:0000256" key="3">
    <source>
        <dbReference type="ARBA" id="ARBA00022833"/>
    </source>
</evidence>
<dbReference type="PROSITE" id="PS51891">
    <property type="entry name" value="CENP_V_GFA"/>
    <property type="match status" value="1"/>
</dbReference>
<reference evidence="6 7" key="1">
    <citation type="journal article" date="2021" name="Nat. Commun.">
        <title>Genetic determinants of endophytism in the Arabidopsis root mycobiome.</title>
        <authorList>
            <person name="Mesny F."/>
            <person name="Miyauchi S."/>
            <person name="Thiergart T."/>
            <person name="Pickel B."/>
            <person name="Atanasova L."/>
            <person name="Karlsson M."/>
            <person name="Huettel B."/>
            <person name="Barry K.W."/>
            <person name="Haridas S."/>
            <person name="Chen C."/>
            <person name="Bauer D."/>
            <person name="Andreopoulos W."/>
            <person name="Pangilinan J."/>
            <person name="LaButti K."/>
            <person name="Riley R."/>
            <person name="Lipzen A."/>
            <person name="Clum A."/>
            <person name="Drula E."/>
            <person name="Henrissat B."/>
            <person name="Kohler A."/>
            <person name="Grigoriev I.V."/>
            <person name="Martin F.M."/>
            <person name="Hacquard S."/>
        </authorList>
    </citation>
    <scope>NUCLEOTIDE SEQUENCE [LARGE SCALE GENOMIC DNA]</scope>
    <source>
        <strain evidence="6 7">MPI-SDFR-AT-0080</strain>
    </source>
</reference>
<evidence type="ECO:0000313" key="6">
    <source>
        <dbReference type="EMBL" id="KAH7044489.1"/>
    </source>
</evidence>
<name>A0ABQ8G4C9_9PEZI</name>
<feature type="domain" description="CENP-V/GFA" evidence="5">
    <location>
        <begin position="2"/>
        <end position="146"/>
    </location>
</feature>
<evidence type="ECO:0000259" key="5">
    <source>
        <dbReference type="PROSITE" id="PS51891"/>
    </source>
</evidence>
<accession>A0ABQ8G4C9</accession>
<keyword evidence="2" id="KW-0479">Metal-binding</keyword>
<proteinExistence type="inferred from homology"/>
<keyword evidence="3" id="KW-0862">Zinc</keyword>
<evidence type="ECO:0000256" key="1">
    <source>
        <dbReference type="ARBA" id="ARBA00005495"/>
    </source>
</evidence>
<keyword evidence="4" id="KW-0456">Lyase</keyword>
<evidence type="ECO:0000256" key="2">
    <source>
        <dbReference type="ARBA" id="ARBA00022723"/>
    </source>
</evidence>
<keyword evidence="7" id="KW-1185">Reference proteome</keyword>
<gene>
    <name evidence="6" type="ORF">B0J12DRAFT_787302</name>
</gene>
<dbReference type="PANTHER" id="PTHR33337">
    <property type="entry name" value="GFA DOMAIN-CONTAINING PROTEIN"/>
    <property type="match status" value="1"/>
</dbReference>
<dbReference type="SUPFAM" id="SSF51316">
    <property type="entry name" value="Mss4-like"/>
    <property type="match status" value="1"/>
</dbReference>
<dbReference type="InterPro" id="IPR011057">
    <property type="entry name" value="Mss4-like_sf"/>
</dbReference>
<dbReference type="Gene3D" id="3.90.1590.10">
    <property type="entry name" value="glutathione-dependent formaldehyde- activating enzyme (gfa)"/>
    <property type="match status" value="1"/>
</dbReference>
<sequence length="163" mass="17367">MTSGGCACGNLKYTFDGEPVGVVSCRAFESYPTATDLTVLITANTDALCHCISCRRSSNSTHSTNLLVPTPSFHPTSGTAKQWTRTGDSGKTVTNNFCGECGTLLWVTGEAMTGVTIVKAGTLDDLSLNDTKYKPKVEIFTRNKYSWLADVEGAAKFEGSMSA</sequence>
<evidence type="ECO:0000313" key="7">
    <source>
        <dbReference type="Proteomes" id="UP000774617"/>
    </source>
</evidence>
<dbReference type="EMBL" id="JAGTJR010000020">
    <property type="protein sequence ID" value="KAH7044489.1"/>
    <property type="molecule type" value="Genomic_DNA"/>
</dbReference>
<comment type="similarity">
    <text evidence="1">Belongs to the Gfa family.</text>
</comment>
<dbReference type="InterPro" id="IPR006913">
    <property type="entry name" value="CENP-V/GFA"/>
</dbReference>
<dbReference type="PANTHER" id="PTHR33337:SF40">
    <property type="entry name" value="CENP-V_GFA DOMAIN-CONTAINING PROTEIN-RELATED"/>
    <property type="match status" value="1"/>
</dbReference>